<dbReference type="SUPFAM" id="SSF51316">
    <property type="entry name" value="Mss4-like"/>
    <property type="match status" value="1"/>
</dbReference>
<dbReference type="OrthoDB" id="9807246at2"/>
<dbReference type="GO" id="GO:0016846">
    <property type="term" value="F:carbon-sulfur lyase activity"/>
    <property type="evidence" value="ECO:0007669"/>
    <property type="project" value="InterPro"/>
</dbReference>
<gene>
    <name evidence="6" type="ORF">BFN67_19705</name>
</gene>
<feature type="domain" description="CENP-V/GFA" evidence="5">
    <location>
        <begin position="13"/>
        <end position="114"/>
    </location>
</feature>
<dbReference type="InterPro" id="IPR006913">
    <property type="entry name" value="CENP-V/GFA"/>
</dbReference>
<protein>
    <submittedName>
        <fullName evidence="6">Aldehyde-activating protein</fullName>
    </submittedName>
</protein>
<dbReference type="PANTHER" id="PTHR33337">
    <property type="entry name" value="GFA DOMAIN-CONTAINING PROTEIN"/>
    <property type="match status" value="1"/>
</dbReference>
<evidence type="ECO:0000313" key="7">
    <source>
        <dbReference type="Proteomes" id="UP000191905"/>
    </source>
</evidence>
<dbReference type="Gene3D" id="3.90.1590.10">
    <property type="entry name" value="glutathione-dependent formaldehyde- activating enzyme (gfa)"/>
    <property type="match status" value="1"/>
</dbReference>
<dbReference type="STRING" id="1873176.BFN67_19705"/>
<comment type="caution">
    <text evidence="6">The sequence shown here is derived from an EMBL/GenBank/DDBJ whole genome shotgun (WGS) entry which is preliminary data.</text>
</comment>
<sequence>MASLSVHLPPLPLEGGCQCGRVRYRITGAPLVFYLCHCSECQRHTSSAFGESLRVRRTDIEVEGELRLTERLADSGTRREGYFCPVCGVRIIHASAGAERVNLKAGTLDDTSWLVPAGHIWTRSKQRFIAIGPDELAYETQPDDGDAALLARWNEMLAPA</sequence>
<dbReference type="AlphaFoldDB" id="A0A1V8RQ42"/>
<keyword evidence="2" id="KW-0479">Metal-binding</keyword>
<dbReference type="InterPro" id="IPR011057">
    <property type="entry name" value="Mss4-like_sf"/>
</dbReference>
<comment type="similarity">
    <text evidence="1">Belongs to the Gfa family.</text>
</comment>
<evidence type="ECO:0000256" key="2">
    <source>
        <dbReference type="ARBA" id="ARBA00022723"/>
    </source>
</evidence>
<keyword evidence="4" id="KW-0456">Lyase</keyword>
<dbReference type="EMBL" id="MDET01000020">
    <property type="protein sequence ID" value="OQM75099.1"/>
    <property type="molecule type" value="Genomic_DNA"/>
</dbReference>
<keyword evidence="7" id="KW-1185">Reference proteome</keyword>
<evidence type="ECO:0000256" key="4">
    <source>
        <dbReference type="ARBA" id="ARBA00023239"/>
    </source>
</evidence>
<dbReference type="RefSeq" id="WP_080920060.1">
    <property type="nucleotide sequence ID" value="NZ_MDET01000020.1"/>
</dbReference>
<organism evidence="6 7">
    <name type="scientific">Manganibacter manganicus</name>
    <dbReference type="NCBI Taxonomy" id="1873176"/>
    <lineage>
        <taxon>Bacteria</taxon>
        <taxon>Pseudomonadati</taxon>
        <taxon>Pseudomonadota</taxon>
        <taxon>Alphaproteobacteria</taxon>
        <taxon>Hyphomicrobiales</taxon>
        <taxon>Phyllobacteriaceae</taxon>
        <taxon>Manganibacter</taxon>
    </lineage>
</organism>
<keyword evidence="3" id="KW-0862">Zinc</keyword>
<reference evidence="6 7" key="1">
    <citation type="journal article" date="2016" name="Int. J. Syst. Evol. Microbiol.">
        <title>Pseudaminobacter manganicus sp. nov., isolated from sludge of a manganese mine.</title>
        <authorList>
            <person name="Li J."/>
            <person name="Huang J."/>
            <person name="Liao S."/>
            <person name="Wang G."/>
        </authorList>
    </citation>
    <scope>NUCLEOTIDE SEQUENCE [LARGE SCALE GENOMIC DNA]</scope>
    <source>
        <strain evidence="6 7">JH-7</strain>
    </source>
</reference>
<dbReference type="PANTHER" id="PTHR33337:SF3">
    <property type="entry name" value="CENP-V_GFA DOMAIN-CONTAINING PROTEIN"/>
    <property type="match status" value="1"/>
</dbReference>
<name>A0A1V8RQ42_9HYPH</name>
<dbReference type="PROSITE" id="PS51891">
    <property type="entry name" value="CENP_V_GFA"/>
    <property type="match status" value="1"/>
</dbReference>
<dbReference type="Pfam" id="PF04828">
    <property type="entry name" value="GFA"/>
    <property type="match status" value="1"/>
</dbReference>
<evidence type="ECO:0000259" key="5">
    <source>
        <dbReference type="PROSITE" id="PS51891"/>
    </source>
</evidence>
<dbReference type="GO" id="GO:0046872">
    <property type="term" value="F:metal ion binding"/>
    <property type="evidence" value="ECO:0007669"/>
    <property type="project" value="UniProtKB-KW"/>
</dbReference>
<evidence type="ECO:0000256" key="1">
    <source>
        <dbReference type="ARBA" id="ARBA00005495"/>
    </source>
</evidence>
<accession>A0A1V8RQ42</accession>
<evidence type="ECO:0000256" key="3">
    <source>
        <dbReference type="ARBA" id="ARBA00022833"/>
    </source>
</evidence>
<evidence type="ECO:0000313" key="6">
    <source>
        <dbReference type="EMBL" id="OQM75099.1"/>
    </source>
</evidence>
<dbReference type="Proteomes" id="UP000191905">
    <property type="component" value="Unassembled WGS sequence"/>
</dbReference>
<proteinExistence type="inferred from homology"/>